<accession>A0A2K3DC01</accession>
<evidence type="ECO:0000256" key="1">
    <source>
        <dbReference type="SAM" id="MobiDB-lite"/>
    </source>
</evidence>
<feature type="region of interest" description="Disordered" evidence="1">
    <location>
        <begin position="421"/>
        <end position="444"/>
    </location>
</feature>
<dbReference type="KEGG" id="cre:CHLRE_10g462450v5"/>
<evidence type="ECO:0000313" key="3">
    <source>
        <dbReference type="Proteomes" id="UP000006906"/>
    </source>
</evidence>
<dbReference type="ExpressionAtlas" id="A0A2K3DC01">
    <property type="expression patterns" value="differential"/>
</dbReference>
<feature type="compositionally biased region" description="Polar residues" evidence="1">
    <location>
        <begin position="432"/>
        <end position="444"/>
    </location>
</feature>
<feature type="compositionally biased region" description="Acidic residues" evidence="1">
    <location>
        <begin position="142"/>
        <end position="151"/>
    </location>
</feature>
<dbReference type="OrthoDB" id="559842at2759"/>
<name>A0A2K3DC01_CHLRE</name>
<protein>
    <submittedName>
        <fullName evidence="2">Uncharacterized protein</fullName>
    </submittedName>
</protein>
<dbReference type="RefSeq" id="XP_042920579.1">
    <property type="nucleotide sequence ID" value="XM_043067182.1"/>
</dbReference>
<dbReference type="PaxDb" id="3055-EDO96137"/>
<dbReference type="Gramene" id="PNW78055">
    <property type="protein sequence ID" value="PNW78055"/>
    <property type="gene ID" value="CHLRE_10g462450v5"/>
</dbReference>
<gene>
    <name evidence="2" type="ORF">CHLRE_10g462450v5</name>
</gene>
<dbReference type="GeneID" id="5717734"/>
<keyword evidence="3" id="KW-1185">Reference proteome</keyword>
<organism evidence="2 3">
    <name type="scientific">Chlamydomonas reinhardtii</name>
    <name type="common">Chlamydomonas smithii</name>
    <dbReference type="NCBI Taxonomy" id="3055"/>
    <lineage>
        <taxon>Eukaryota</taxon>
        <taxon>Viridiplantae</taxon>
        <taxon>Chlorophyta</taxon>
        <taxon>core chlorophytes</taxon>
        <taxon>Chlorophyceae</taxon>
        <taxon>CS clade</taxon>
        <taxon>Chlamydomonadales</taxon>
        <taxon>Chlamydomonadaceae</taxon>
        <taxon>Chlamydomonas</taxon>
    </lineage>
</organism>
<dbReference type="Proteomes" id="UP000006906">
    <property type="component" value="Chromosome 10"/>
</dbReference>
<sequence length="512" mass="52099">MTPSLRCLPSLAIEVPDCLKDESILDFATPPSSASDSTGAVTNVTPGSWCEPLSPSAVSAISPRAWGLEGASAPASASLLPAPFAFVRCSALAADCCRRPSASASGFADTRYECLAYSPRQVSSSGGSSQYTNTLFGSSCSSDDDEEEAAEEPLSSPNAAACGTTRLISFSACASAFASTCSSPRPRPVPSPPPKQQPQPLCPATLTITAIDGDLSSCCDSCCCMSPRTEARVAAAFGRFDWSCWASAAEWAALRDADMATLERFGLLHWTLDDLHDAQLAEAFAAVDWAAVAATCAAAFPTHFPAAASSLATATATTSCLFESDDEAEEAEVDFVLLREAADQAVATLLLSPTVAAVAAVTPPSLRGSSGYGLCAEDVLLMCADMEDLEACGLVGWTPQRLARDTAYRRLVLEAEEDKALGGGEGENNEESCGSTPCTSAGSSPCYSRCSSGRSTGSSSSKGGGGAGMQHALCGLVAGGGGGGGCAGAAGVWATGGGVLGSYLEECAETVR</sequence>
<reference evidence="2 3" key="1">
    <citation type="journal article" date="2007" name="Science">
        <title>The Chlamydomonas genome reveals the evolution of key animal and plant functions.</title>
        <authorList>
            <person name="Merchant S.S."/>
            <person name="Prochnik S.E."/>
            <person name="Vallon O."/>
            <person name="Harris E.H."/>
            <person name="Karpowicz S.J."/>
            <person name="Witman G.B."/>
            <person name="Terry A."/>
            <person name="Salamov A."/>
            <person name="Fritz-Laylin L.K."/>
            <person name="Marechal-Drouard L."/>
            <person name="Marshall W.F."/>
            <person name="Qu L.H."/>
            <person name="Nelson D.R."/>
            <person name="Sanderfoot A.A."/>
            <person name="Spalding M.H."/>
            <person name="Kapitonov V.V."/>
            <person name="Ren Q."/>
            <person name="Ferris P."/>
            <person name="Lindquist E."/>
            <person name="Shapiro H."/>
            <person name="Lucas S.M."/>
            <person name="Grimwood J."/>
            <person name="Schmutz J."/>
            <person name="Cardol P."/>
            <person name="Cerutti H."/>
            <person name="Chanfreau G."/>
            <person name="Chen C.L."/>
            <person name="Cognat V."/>
            <person name="Croft M.T."/>
            <person name="Dent R."/>
            <person name="Dutcher S."/>
            <person name="Fernandez E."/>
            <person name="Fukuzawa H."/>
            <person name="Gonzalez-Ballester D."/>
            <person name="Gonzalez-Halphen D."/>
            <person name="Hallmann A."/>
            <person name="Hanikenne M."/>
            <person name="Hippler M."/>
            <person name="Inwood W."/>
            <person name="Jabbari K."/>
            <person name="Kalanon M."/>
            <person name="Kuras R."/>
            <person name="Lefebvre P.A."/>
            <person name="Lemaire S.D."/>
            <person name="Lobanov A.V."/>
            <person name="Lohr M."/>
            <person name="Manuell A."/>
            <person name="Meier I."/>
            <person name="Mets L."/>
            <person name="Mittag M."/>
            <person name="Mittelmeier T."/>
            <person name="Moroney J.V."/>
            <person name="Moseley J."/>
            <person name="Napoli C."/>
            <person name="Nedelcu A.M."/>
            <person name="Niyogi K."/>
            <person name="Novoselov S.V."/>
            <person name="Paulsen I.T."/>
            <person name="Pazour G."/>
            <person name="Purton S."/>
            <person name="Ral J.P."/>
            <person name="Riano-Pachon D.M."/>
            <person name="Riekhof W."/>
            <person name="Rymarquis L."/>
            <person name="Schroda M."/>
            <person name="Stern D."/>
            <person name="Umen J."/>
            <person name="Willows R."/>
            <person name="Wilson N."/>
            <person name="Zimmer S.L."/>
            <person name="Allmer J."/>
            <person name="Balk J."/>
            <person name="Bisova K."/>
            <person name="Chen C.J."/>
            <person name="Elias M."/>
            <person name="Gendler K."/>
            <person name="Hauser C."/>
            <person name="Lamb M.R."/>
            <person name="Ledford H."/>
            <person name="Long J.C."/>
            <person name="Minagawa J."/>
            <person name="Page M.D."/>
            <person name="Pan J."/>
            <person name="Pootakham W."/>
            <person name="Roje S."/>
            <person name="Rose A."/>
            <person name="Stahlberg E."/>
            <person name="Terauchi A.M."/>
            <person name="Yang P."/>
            <person name="Ball S."/>
            <person name="Bowler C."/>
            <person name="Dieckmann C.L."/>
            <person name="Gladyshev V.N."/>
            <person name="Green P."/>
            <person name="Jorgensen R."/>
            <person name="Mayfield S."/>
            <person name="Mueller-Roeber B."/>
            <person name="Rajamani S."/>
            <person name="Sayre R.T."/>
            <person name="Brokstein P."/>
            <person name="Dubchak I."/>
            <person name="Goodstein D."/>
            <person name="Hornick L."/>
            <person name="Huang Y.W."/>
            <person name="Jhaveri J."/>
            <person name="Luo Y."/>
            <person name="Martinez D."/>
            <person name="Ngau W.C."/>
            <person name="Otillar B."/>
            <person name="Poliakov A."/>
            <person name="Porter A."/>
            <person name="Szajkowski L."/>
            <person name="Werner G."/>
            <person name="Zhou K."/>
            <person name="Grigoriev I.V."/>
            <person name="Rokhsar D.S."/>
            <person name="Grossman A.R."/>
        </authorList>
    </citation>
    <scope>NUCLEOTIDE SEQUENCE [LARGE SCALE GENOMIC DNA]</scope>
    <source>
        <strain evidence="3">CC-503</strain>
    </source>
</reference>
<dbReference type="EMBL" id="CM008971">
    <property type="protein sequence ID" value="PNW78055.1"/>
    <property type="molecule type" value="Genomic_DNA"/>
</dbReference>
<evidence type="ECO:0000313" key="2">
    <source>
        <dbReference type="EMBL" id="PNW78055.1"/>
    </source>
</evidence>
<proteinExistence type="predicted"/>
<dbReference type="AlphaFoldDB" id="A0A2K3DC01"/>
<feature type="region of interest" description="Disordered" evidence="1">
    <location>
        <begin position="138"/>
        <end position="157"/>
    </location>
</feature>
<dbReference type="InParanoid" id="A0A2K3DC01"/>